<dbReference type="AlphaFoldDB" id="A0A1F6DBG2"/>
<reference evidence="2 3" key="1">
    <citation type="journal article" date="2016" name="Nat. Commun.">
        <title>Thousands of microbial genomes shed light on interconnected biogeochemical processes in an aquifer system.</title>
        <authorList>
            <person name="Anantharaman K."/>
            <person name="Brown C.T."/>
            <person name="Hug L.A."/>
            <person name="Sharon I."/>
            <person name="Castelle C.J."/>
            <person name="Probst A.J."/>
            <person name="Thomas B.C."/>
            <person name="Singh A."/>
            <person name="Wilkins M.J."/>
            <person name="Karaoz U."/>
            <person name="Brodie E.L."/>
            <person name="Williams K.H."/>
            <person name="Hubbard S.S."/>
            <person name="Banfield J.F."/>
        </authorList>
    </citation>
    <scope>NUCLEOTIDE SEQUENCE [LARGE SCALE GENOMIC DNA]</scope>
</reference>
<name>A0A1F6DBG2_9BACT</name>
<keyword evidence="1" id="KW-0812">Transmembrane</keyword>
<evidence type="ECO:0000313" key="2">
    <source>
        <dbReference type="EMBL" id="OGG58788.1"/>
    </source>
</evidence>
<comment type="caution">
    <text evidence="2">The sequence shown here is derived from an EMBL/GenBank/DDBJ whole genome shotgun (WGS) entry which is preliminary data.</text>
</comment>
<proteinExistence type="predicted"/>
<sequence>MHSTMKIYILISSAIFVIAIILLLLMPLIFPSIFKIALALDTASLINPRSFTTTIALVLLIGFLPVLVIGSTLYAYIDGLLSKKNGIGDSVHAK</sequence>
<dbReference type="Proteomes" id="UP000178042">
    <property type="component" value="Unassembled WGS sequence"/>
</dbReference>
<protein>
    <submittedName>
        <fullName evidence="2">Uncharacterized protein</fullName>
    </submittedName>
</protein>
<keyword evidence="1" id="KW-0472">Membrane</keyword>
<keyword evidence="1" id="KW-1133">Transmembrane helix</keyword>
<evidence type="ECO:0000313" key="3">
    <source>
        <dbReference type="Proteomes" id="UP000178042"/>
    </source>
</evidence>
<accession>A0A1F6DBG2</accession>
<feature type="transmembrane region" description="Helical" evidence="1">
    <location>
        <begin position="7"/>
        <end position="34"/>
    </location>
</feature>
<dbReference type="EMBL" id="MFLD01000035">
    <property type="protein sequence ID" value="OGG58788.1"/>
    <property type="molecule type" value="Genomic_DNA"/>
</dbReference>
<gene>
    <name evidence="2" type="ORF">A3C86_03400</name>
</gene>
<evidence type="ECO:0000256" key="1">
    <source>
        <dbReference type="SAM" id="Phobius"/>
    </source>
</evidence>
<organism evidence="2 3">
    <name type="scientific">Candidatus Kaiserbacteria bacterium RIFCSPHIGHO2_02_FULL_49_16</name>
    <dbReference type="NCBI Taxonomy" id="1798490"/>
    <lineage>
        <taxon>Bacteria</taxon>
        <taxon>Candidatus Kaiseribacteriota</taxon>
    </lineage>
</organism>
<feature type="transmembrane region" description="Helical" evidence="1">
    <location>
        <begin position="54"/>
        <end position="77"/>
    </location>
</feature>